<dbReference type="Pfam" id="PF11127">
    <property type="entry name" value="YgaP-like_TM"/>
    <property type="match status" value="1"/>
</dbReference>
<evidence type="ECO:0000313" key="2">
    <source>
        <dbReference type="EMBL" id="GLB85617.1"/>
    </source>
</evidence>
<dbReference type="Gene3D" id="6.10.140.1340">
    <property type="match status" value="1"/>
</dbReference>
<evidence type="ECO:0000313" key="3">
    <source>
        <dbReference type="Proteomes" id="UP001165663"/>
    </source>
</evidence>
<dbReference type="AlphaFoldDB" id="A0AA37Q3U0"/>
<accession>A0AA37Q3U0</accession>
<dbReference type="EMBL" id="BRXE01000092">
    <property type="protein sequence ID" value="GLB85617.1"/>
    <property type="molecule type" value="Genomic_DNA"/>
</dbReference>
<protein>
    <recommendedName>
        <fullName evidence="1">Inner membrane protein YgaP-like transmembrane domain-containing protein</fullName>
    </recommendedName>
</protein>
<organism evidence="2 3">
    <name type="scientific">Mycobacterium kiyosense</name>
    <dbReference type="NCBI Taxonomy" id="2871094"/>
    <lineage>
        <taxon>Bacteria</taxon>
        <taxon>Bacillati</taxon>
        <taxon>Actinomycetota</taxon>
        <taxon>Actinomycetes</taxon>
        <taxon>Mycobacteriales</taxon>
        <taxon>Mycobacteriaceae</taxon>
        <taxon>Mycobacterium</taxon>
    </lineage>
</organism>
<comment type="caution">
    <text evidence="2">The sequence shown here is derived from an EMBL/GenBank/DDBJ whole genome shotgun (WGS) entry which is preliminary data.</text>
</comment>
<reference evidence="2" key="1">
    <citation type="submission" date="2022-07" db="EMBL/GenBank/DDBJ databases">
        <title>Mycobacterium kiyosense sp. nov., scotochromogenic slow-glowing species isolated from respiratory specimens.</title>
        <authorList>
            <person name="Fukano H."/>
            <person name="Kazumi Y."/>
            <person name="Sakagami N."/>
            <person name="Ato M."/>
            <person name="Mitarai S."/>
            <person name="Hoshino Y."/>
        </authorList>
    </citation>
    <scope>NUCLEOTIDE SEQUENCE</scope>
    <source>
        <strain evidence="2">SRL2020-028</strain>
    </source>
</reference>
<gene>
    <name evidence="2" type="ORF">SRL2020028_48730</name>
</gene>
<dbReference type="RefSeq" id="WP_308010636.1">
    <property type="nucleotide sequence ID" value="NZ_BRXE01000092.1"/>
</dbReference>
<sequence>MTNNQGSAPIERGAFQMPRPQGWTLERTVHLIAGSVVLVTLTLGRVRSKRWRILTGFVGANLLLDAAVGWCPTSVLLHRLGIPTTAERALRSKVEAVPGPASS</sequence>
<name>A0AA37Q3U0_9MYCO</name>
<evidence type="ECO:0000259" key="1">
    <source>
        <dbReference type="Pfam" id="PF11127"/>
    </source>
</evidence>
<feature type="domain" description="Inner membrane protein YgaP-like transmembrane" evidence="1">
    <location>
        <begin position="24"/>
        <end position="78"/>
    </location>
</feature>
<dbReference type="Proteomes" id="UP001165663">
    <property type="component" value="Unassembled WGS sequence"/>
</dbReference>
<dbReference type="InterPro" id="IPR021309">
    <property type="entry name" value="YgaP-like_TM"/>
</dbReference>
<proteinExistence type="predicted"/>